<comment type="subcellular location">
    <subcellularLocation>
        <location evidence="2">Cytoplasm</location>
    </subcellularLocation>
    <subcellularLocation>
        <location evidence="1">Nucleus</location>
    </subcellularLocation>
</comment>
<accession>A0ABU6UE35</accession>
<comment type="caution">
    <text evidence="10">The sequence shown here is derived from an EMBL/GenBank/DDBJ whole genome shotgun (WGS) entry which is preliminary data.</text>
</comment>
<gene>
    <name evidence="10" type="primary">PYL2_3</name>
    <name evidence="10" type="ORF">PIB30_043099</name>
</gene>
<evidence type="ECO:0000256" key="3">
    <source>
        <dbReference type="ARBA" id="ARBA00008594"/>
    </source>
</evidence>
<sequence>MASSSTSSSAAAAQHAPLVQGLTPEEHAELEPIINTYHKFEPSPNTCSSIITQRIDAPAQRVWPLVRSFENPHKYKHFIKSCNMKTGDGGVGSVREVTIVSGLPASTSTERLEILDDEKHLLSFRVVGGEHRLQNYRSVTSVNEFKEKNNNEKVYTIVLESYVVDIPEGNTGEDTKMFVDTVVKLNLQKLGVVATSSSSSSSTALHAHQ</sequence>
<dbReference type="InterPro" id="IPR019587">
    <property type="entry name" value="Polyketide_cyclase/dehydratase"/>
</dbReference>
<keyword evidence="7" id="KW-0539">Nucleus</keyword>
<reference evidence="10 11" key="1">
    <citation type="journal article" date="2023" name="Plants (Basel)">
        <title>Bridging the Gap: Combining Genomics and Transcriptomics Approaches to Understand Stylosanthes scabra, an Orphan Legume from the Brazilian Caatinga.</title>
        <authorList>
            <person name="Ferreira-Neto J.R.C."/>
            <person name="da Silva M.D."/>
            <person name="Binneck E."/>
            <person name="de Melo N.F."/>
            <person name="da Silva R.H."/>
            <person name="de Melo A.L.T.M."/>
            <person name="Pandolfi V."/>
            <person name="Bustamante F.O."/>
            <person name="Brasileiro-Vidal A.C."/>
            <person name="Benko-Iseppon A.M."/>
        </authorList>
    </citation>
    <scope>NUCLEOTIDE SEQUENCE [LARGE SCALE GENOMIC DNA]</scope>
    <source>
        <tissue evidence="10">Leaves</tissue>
    </source>
</reference>
<evidence type="ECO:0000313" key="10">
    <source>
        <dbReference type="EMBL" id="MED6159527.1"/>
    </source>
</evidence>
<dbReference type="SUPFAM" id="SSF55961">
    <property type="entry name" value="Bet v1-like"/>
    <property type="match status" value="1"/>
</dbReference>
<evidence type="ECO:0000256" key="4">
    <source>
        <dbReference type="ARBA" id="ARBA00022490"/>
    </source>
</evidence>
<name>A0ABU6UE35_9FABA</name>
<dbReference type="InterPro" id="IPR050279">
    <property type="entry name" value="Plant_def-hormone_signal"/>
</dbReference>
<organism evidence="10 11">
    <name type="scientific">Stylosanthes scabra</name>
    <dbReference type="NCBI Taxonomy" id="79078"/>
    <lineage>
        <taxon>Eukaryota</taxon>
        <taxon>Viridiplantae</taxon>
        <taxon>Streptophyta</taxon>
        <taxon>Embryophyta</taxon>
        <taxon>Tracheophyta</taxon>
        <taxon>Spermatophyta</taxon>
        <taxon>Magnoliopsida</taxon>
        <taxon>eudicotyledons</taxon>
        <taxon>Gunneridae</taxon>
        <taxon>Pentapetalae</taxon>
        <taxon>rosids</taxon>
        <taxon>fabids</taxon>
        <taxon>Fabales</taxon>
        <taxon>Fabaceae</taxon>
        <taxon>Papilionoideae</taxon>
        <taxon>50 kb inversion clade</taxon>
        <taxon>dalbergioids sensu lato</taxon>
        <taxon>Dalbergieae</taxon>
        <taxon>Pterocarpus clade</taxon>
        <taxon>Stylosanthes</taxon>
    </lineage>
</organism>
<dbReference type="PANTHER" id="PTHR31213">
    <property type="entry name" value="OS08G0374000 PROTEIN-RELATED"/>
    <property type="match status" value="1"/>
</dbReference>
<feature type="compositionally biased region" description="Low complexity" evidence="9">
    <location>
        <begin position="1"/>
        <end position="13"/>
    </location>
</feature>
<keyword evidence="11" id="KW-1185">Reference proteome</keyword>
<dbReference type="Gene3D" id="3.30.530.20">
    <property type="match status" value="1"/>
</dbReference>
<dbReference type="InterPro" id="IPR023393">
    <property type="entry name" value="START-like_dom_sf"/>
</dbReference>
<keyword evidence="8" id="KW-0650">Protein phosphatase inhibitor</keyword>
<dbReference type="EMBL" id="JASCZI010121078">
    <property type="protein sequence ID" value="MED6159527.1"/>
    <property type="molecule type" value="Genomic_DNA"/>
</dbReference>
<evidence type="ECO:0000256" key="5">
    <source>
        <dbReference type="ARBA" id="ARBA00022682"/>
    </source>
</evidence>
<evidence type="ECO:0000313" key="11">
    <source>
        <dbReference type="Proteomes" id="UP001341840"/>
    </source>
</evidence>
<comment type="similarity">
    <text evidence="3">Belongs to the PYR/PYL/RCAR abscisic acid intracellular receptor family.</text>
</comment>
<evidence type="ECO:0000256" key="1">
    <source>
        <dbReference type="ARBA" id="ARBA00004123"/>
    </source>
</evidence>
<protein>
    <submittedName>
        <fullName evidence="10">Abscisic acid receptor pyl2</fullName>
    </submittedName>
</protein>
<dbReference type="CDD" id="cd07821">
    <property type="entry name" value="PYR_PYL_RCAR_like"/>
    <property type="match status" value="1"/>
</dbReference>
<evidence type="ECO:0000256" key="9">
    <source>
        <dbReference type="SAM" id="MobiDB-lite"/>
    </source>
</evidence>
<evidence type="ECO:0000256" key="2">
    <source>
        <dbReference type="ARBA" id="ARBA00004496"/>
    </source>
</evidence>
<evidence type="ECO:0000256" key="7">
    <source>
        <dbReference type="ARBA" id="ARBA00023242"/>
    </source>
</evidence>
<dbReference type="PANTHER" id="PTHR31213:SF3">
    <property type="entry name" value="OS02G0226801 PROTEIN"/>
    <property type="match status" value="1"/>
</dbReference>
<proteinExistence type="inferred from homology"/>
<feature type="region of interest" description="Disordered" evidence="9">
    <location>
        <begin position="1"/>
        <end position="20"/>
    </location>
</feature>
<dbReference type="Proteomes" id="UP001341840">
    <property type="component" value="Unassembled WGS sequence"/>
</dbReference>
<evidence type="ECO:0000256" key="6">
    <source>
        <dbReference type="ARBA" id="ARBA00023170"/>
    </source>
</evidence>
<evidence type="ECO:0000256" key="8">
    <source>
        <dbReference type="ARBA" id="ARBA00023272"/>
    </source>
</evidence>
<keyword evidence="4" id="KW-0963">Cytoplasm</keyword>
<dbReference type="Pfam" id="PF10604">
    <property type="entry name" value="Polyketide_cyc2"/>
    <property type="match status" value="1"/>
</dbReference>
<keyword evidence="6 10" id="KW-0675">Receptor</keyword>
<keyword evidence="5" id="KW-0938">Abscisic acid signaling pathway</keyword>